<comment type="caution">
    <text evidence="3">The sequence shown here is derived from an EMBL/GenBank/DDBJ whole genome shotgun (WGS) entry which is preliminary data.</text>
</comment>
<dbReference type="EMBL" id="JBHULT010000006">
    <property type="protein sequence ID" value="MFD2517832.1"/>
    <property type="molecule type" value="Genomic_DNA"/>
</dbReference>
<keyword evidence="1" id="KW-0175">Coiled coil</keyword>
<proteinExistence type="predicted"/>
<sequence length="225" mass="25439">MKVKSEIILAILLMATAVISIYLGFRTGALNSKEDLRIQIEEKTEKIKVLEDKIQQLSQELTSRGIYSYPQASLVPEKGGTAAKVLITLNGREEIKDLEIERRINFDYLNNAGESLEATANKGKTVFLGTLTAHNPVAFEIENFQKDLAIDLKFKSGRDQWHQYIRTSKTPDGIKSFWVITNRDSEVIDKHIDPGFPTDVSGSVEFTENREVRYADIAMNSIFRP</sequence>
<accession>A0ABW5IXM0</accession>
<evidence type="ECO:0000256" key="2">
    <source>
        <dbReference type="SAM" id="Phobius"/>
    </source>
</evidence>
<name>A0ABW5IXM0_9FLAO</name>
<organism evidence="3 4">
    <name type="scientific">Salinimicrobium flavum</name>
    <dbReference type="NCBI Taxonomy" id="1737065"/>
    <lineage>
        <taxon>Bacteria</taxon>
        <taxon>Pseudomonadati</taxon>
        <taxon>Bacteroidota</taxon>
        <taxon>Flavobacteriia</taxon>
        <taxon>Flavobacteriales</taxon>
        <taxon>Flavobacteriaceae</taxon>
        <taxon>Salinimicrobium</taxon>
    </lineage>
</organism>
<evidence type="ECO:0000256" key="1">
    <source>
        <dbReference type="SAM" id="Coils"/>
    </source>
</evidence>
<dbReference type="Proteomes" id="UP001597468">
    <property type="component" value="Unassembled WGS sequence"/>
</dbReference>
<keyword evidence="4" id="KW-1185">Reference proteome</keyword>
<protein>
    <submittedName>
        <fullName evidence="3">Uncharacterized protein</fullName>
    </submittedName>
</protein>
<feature type="transmembrane region" description="Helical" evidence="2">
    <location>
        <begin position="7"/>
        <end position="25"/>
    </location>
</feature>
<keyword evidence="2" id="KW-1133">Transmembrane helix</keyword>
<keyword evidence="2" id="KW-0472">Membrane</keyword>
<dbReference type="RefSeq" id="WP_380750725.1">
    <property type="nucleotide sequence ID" value="NZ_JBHULT010000006.1"/>
</dbReference>
<evidence type="ECO:0000313" key="4">
    <source>
        <dbReference type="Proteomes" id="UP001597468"/>
    </source>
</evidence>
<keyword evidence="2" id="KW-0812">Transmembrane</keyword>
<evidence type="ECO:0000313" key="3">
    <source>
        <dbReference type="EMBL" id="MFD2517832.1"/>
    </source>
</evidence>
<gene>
    <name evidence="3" type="ORF">ACFSTG_07995</name>
</gene>
<reference evidence="4" key="1">
    <citation type="journal article" date="2019" name="Int. J. Syst. Evol. Microbiol.">
        <title>The Global Catalogue of Microorganisms (GCM) 10K type strain sequencing project: providing services to taxonomists for standard genome sequencing and annotation.</title>
        <authorList>
            <consortium name="The Broad Institute Genomics Platform"/>
            <consortium name="The Broad Institute Genome Sequencing Center for Infectious Disease"/>
            <person name="Wu L."/>
            <person name="Ma J."/>
        </authorList>
    </citation>
    <scope>NUCLEOTIDE SEQUENCE [LARGE SCALE GENOMIC DNA]</scope>
    <source>
        <strain evidence="4">KCTC 42585</strain>
    </source>
</reference>
<feature type="coiled-coil region" evidence="1">
    <location>
        <begin position="33"/>
        <end position="60"/>
    </location>
</feature>